<evidence type="ECO:0000313" key="6">
    <source>
        <dbReference type="Proteomes" id="UP000184185"/>
    </source>
</evidence>
<dbReference type="Gene3D" id="3.40.50.10740">
    <property type="entry name" value="Class I glutamine amidotransferase-like"/>
    <property type="match status" value="1"/>
</dbReference>
<dbReference type="AlphaFoldDB" id="A0A1M6E322"/>
<dbReference type="InterPro" id="IPR040921">
    <property type="entry name" value="Peptidase_S66C"/>
</dbReference>
<dbReference type="SUPFAM" id="SSF52317">
    <property type="entry name" value="Class I glutamine amidotransferase-like"/>
    <property type="match status" value="1"/>
</dbReference>
<dbReference type="PIRSF" id="PIRSF028757">
    <property type="entry name" value="LD-carboxypeptidase"/>
    <property type="match status" value="1"/>
</dbReference>
<evidence type="ECO:0000259" key="3">
    <source>
        <dbReference type="Pfam" id="PF02016"/>
    </source>
</evidence>
<dbReference type="SUPFAM" id="SSF141986">
    <property type="entry name" value="LD-carboxypeptidase A C-terminal domain-like"/>
    <property type="match status" value="1"/>
</dbReference>
<dbReference type="InterPro" id="IPR027478">
    <property type="entry name" value="LdcA_N"/>
</dbReference>
<evidence type="ECO:0000256" key="2">
    <source>
        <dbReference type="ARBA" id="ARBA00022801"/>
    </source>
</evidence>
<dbReference type="Proteomes" id="UP000184185">
    <property type="component" value="Unassembled WGS sequence"/>
</dbReference>
<evidence type="ECO:0000259" key="4">
    <source>
        <dbReference type="Pfam" id="PF17676"/>
    </source>
</evidence>
<proteinExistence type="inferred from homology"/>
<dbReference type="PANTHER" id="PTHR30237">
    <property type="entry name" value="MURAMOYLTETRAPEPTIDE CARBOXYPEPTIDASE"/>
    <property type="match status" value="1"/>
</dbReference>
<keyword evidence="5" id="KW-0645">Protease</keyword>
<dbReference type="Gene3D" id="3.50.30.60">
    <property type="entry name" value="LD-carboxypeptidase A C-terminal domain-like"/>
    <property type="match status" value="1"/>
</dbReference>
<feature type="domain" description="LD-carboxypeptidase C-terminal" evidence="4">
    <location>
        <begin position="202"/>
        <end position="331"/>
    </location>
</feature>
<dbReference type="InterPro" id="IPR003507">
    <property type="entry name" value="S66_fam"/>
</dbReference>
<dbReference type="Pfam" id="PF02016">
    <property type="entry name" value="Peptidase_S66"/>
    <property type="match status" value="1"/>
</dbReference>
<dbReference type="OrthoDB" id="9807329at2"/>
<keyword evidence="2" id="KW-0378">Hydrolase</keyword>
<protein>
    <submittedName>
        <fullName evidence="5">Muramoyltetrapeptide carboxypeptidase LdcA (Peptidoglycan recycling)</fullName>
    </submittedName>
</protein>
<dbReference type="InterPro" id="IPR029062">
    <property type="entry name" value="Class_I_gatase-like"/>
</dbReference>
<comment type="similarity">
    <text evidence="1">Belongs to the peptidase S66 family.</text>
</comment>
<gene>
    <name evidence="5" type="ORF">SAMN02745725_01143</name>
</gene>
<dbReference type="GO" id="GO:0004180">
    <property type="term" value="F:carboxypeptidase activity"/>
    <property type="evidence" value="ECO:0007669"/>
    <property type="project" value="UniProtKB-KW"/>
</dbReference>
<evidence type="ECO:0000256" key="1">
    <source>
        <dbReference type="ARBA" id="ARBA00010233"/>
    </source>
</evidence>
<dbReference type="RefSeq" id="WP_072914018.1">
    <property type="nucleotide sequence ID" value="NZ_FQYQ01000005.1"/>
</dbReference>
<dbReference type="PANTHER" id="PTHR30237:SF4">
    <property type="entry name" value="LD-CARBOXYPEPTIDASE C-TERMINAL DOMAIN-CONTAINING PROTEIN"/>
    <property type="match status" value="1"/>
</dbReference>
<reference evidence="5 6" key="1">
    <citation type="submission" date="2016-11" db="EMBL/GenBank/DDBJ databases">
        <authorList>
            <person name="Jaros S."/>
            <person name="Januszkiewicz K."/>
            <person name="Wedrychowicz H."/>
        </authorList>
    </citation>
    <scope>NUCLEOTIDE SEQUENCE [LARGE SCALE GENOMIC DNA]</scope>
    <source>
        <strain evidence="5 6">DSM 14809</strain>
    </source>
</reference>
<keyword evidence="5" id="KW-0121">Carboxypeptidase</keyword>
<evidence type="ECO:0000313" key="5">
    <source>
        <dbReference type="EMBL" id="SHI79934.1"/>
    </source>
</evidence>
<dbReference type="CDD" id="cd07062">
    <property type="entry name" value="Peptidase_S66_mccF_like"/>
    <property type="match status" value="1"/>
</dbReference>
<accession>A0A1M6E322</accession>
<organism evidence="5 6">
    <name type="scientific">Pseudobutyrivibrio xylanivorans DSM 14809</name>
    <dbReference type="NCBI Taxonomy" id="1123012"/>
    <lineage>
        <taxon>Bacteria</taxon>
        <taxon>Bacillati</taxon>
        <taxon>Bacillota</taxon>
        <taxon>Clostridia</taxon>
        <taxon>Lachnospirales</taxon>
        <taxon>Lachnospiraceae</taxon>
        <taxon>Pseudobutyrivibrio</taxon>
    </lineage>
</organism>
<sequence length="340" mass="38530">MIKTVAIVSLSSGTIGEDFVKHEVDLGLKRLKDYGLNVKMMPHAMAGIEYVKNHPKERAEDLLEAFKDDSVDMILCAIGGDDTYRLLPYLFENDELKNAINKKIFLGFSDTTMNHFMLHKVGFNTFYGQSFLADVCEMDKHMLPYTAKYFEELIKTGTIKEITPSDVWYEERTDWSPAALGTAKKSHKNNGFELLQGPNTFSGKILGGCLESIFDIFDNTRYEDTVSLCEKYKLFPDLEDWKGKILLLETSEEQPSPEHYREMLLTLKNTGIFEVISGVLCGKPMDEKYFAEYKQIICEVVDNPSLPIVANVNIGHATPRCIIPFGVDASVDAEKQVIRF</sequence>
<dbReference type="Pfam" id="PF17676">
    <property type="entry name" value="Peptidase_S66C"/>
    <property type="match status" value="1"/>
</dbReference>
<name>A0A1M6E322_PSEXY</name>
<dbReference type="EMBL" id="FQYQ01000005">
    <property type="protein sequence ID" value="SHI79934.1"/>
    <property type="molecule type" value="Genomic_DNA"/>
</dbReference>
<dbReference type="InterPro" id="IPR027461">
    <property type="entry name" value="Carboxypeptidase_A_C_sf"/>
</dbReference>
<dbReference type="InterPro" id="IPR040449">
    <property type="entry name" value="Peptidase_S66_N"/>
</dbReference>
<feature type="domain" description="LD-carboxypeptidase N-terminal" evidence="3">
    <location>
        <begin position="5"/>
        <end position="128"/>
    </location>
</feature>
<keyword evidence="6" id="KW-1185">Reference proteome</keyword>